<dbReference type="InterPro" id="IPR050121">
    <property type="entry name" value="Cytochrome_P450_monoxygenase"/>
</dbReference>
<comment type="caution">
    <text evidence="8">The sequence shown here is derived from an EMBL/GenBank/DDBJ whole genome shotgun (WGS) entry which is preliminary data.</text>
</comment>
<keyword evidence="8" id="KW-0560">Oxidoreductase</keyword>
<dbReference type="GO" id="GO:0004497">
    <property type="term" value="F:monooxygenase activity"/>
    <property type="evidence" value="ECO:0007669"/>
    <property type="project" value="UniProtKB-KW"/>
</dbReference>
<dbReference type="AlphaFoldDB" id="A0A5N5D1U9"/>
<dbReference type="Gene3D" id="1.10.630.10">
    <property type="entry name" value="Cytochrome P450"/>
    <property type="match status" value="1"/>
</dbReference>
<feature type="binding site" description="axial binding residue" evidence="5">
    <location>
        <position position="473"/>
    </location>
    <ligand>
        <name>heme</name>
        <dbReference type="ChEBI" id="CHEBI:30413"/>
    </ligand>
    <ligandPart>
        <name>Fe</name>
        <dbReference type="ChEBI" id="CHEBI:18248"/>
    </ligandPart>
</feature>
<evidence type="ECO:0000313" key="8">
    <source>
        <dbReference type="EMBL" id="KAB2571650.1"/>
    </source>
</evidence>
<dbReference type="InterPro" id="IPR017972">
    <property type="entry name" value="Cyt_P450_CS"/>
</dbReference>
<dbReference type="OrthoDB" id="2789670at2759"/>
<keyword evidence="4" id="KW-0539">Nucleus</keyword>
<feature type="domain" description="Zn(2)-C6 fungal-type" evidence="7">
    <location>
        <begin position="528"/>
        <end position="552"/>
    </location>
</feature>
<dbReference type="InterPro" id="IPR036396">
    <property type="entry name" value="Cyt_P450_sf"/>
</dbReference>
<dbReference type="InterPro" id="IPR021858">
    <property type="entry name" value="Fun_TF"/>
</dbReference>
<dbReference type="Pfam" id="PF00172">
    <property type="entry name" value="Zn_clus"/>
    <property type="match status" value="1"/>
</dbReference>
<sequence>MPLSPATLLLLLTIFLLTTLKPFLHRLLLHPLRTLTHLRRFPAATPLASLLPSSFYHTFLYPRRNSRTALLHAAHYHQQGHHHPILRTGPLSLSFSSPAAITAIYGHGSPQCAKGAIYAALAPQQSSPSHASVLHVVDRGAHAAKRRRLAHGFSLRKAEGSWEGKVRRKVGEVVGAFDNGPEVLDFARWMNLFTVEAVADLVGSWRLGCLERGDDEVVVVGGGDEGSRRKVRYVESLRAGNRATARAVVWAPRLFRGVVRPVLWWGSGWYREQWRKGEGYGCLVKMLVRERIERWRNGEVLDDMVRFLLEDGGGNPLDLDLEEIEVEVNTMLDAGSDTTAIALANVMYFLLKTPTCFTKLREELGRALPADTIIPSYESVKQLPYLRACLDESLRIIPPVSAGLSRTVPPEGMTIDGHWIPGGTSVAVSAYTAHRNPSVFVQPEEYRPERWLGQKTSEMQAAFIPFSTGSRGCIGRNITYLEQTVMIATLVRRYDFELPSPDWELEREEAFNVWPGSMPLKVKLSATCRVRHIKCDEKKPICNNCEKRNLDCKQTEIIVPCLPPRSSTTVTKTLPPPPPPPPPIQPPPSPAPGSTWEVVQQSQSTFPPPAAPWPSTTPSSPTAAVATKQNDDCTTTTLLRIYQHGIGTWMDVMDHSHRYQRAVLRLALSSPLILHALCALAAKQMSLVSPHRHHYHASPSAAAAAPPPSLWEPLAARYYGESLRLLIAALAEDTTGSTEDSQGTRKKRRREETLTATILLGSYELLAAPSADYARHLRGAQTLIRTGGIDFGTASALEDAGLWVFARQDVAMAVAGRRGLLWEVGRWGEMRWDIGDGEGEGEGGGRVEKEEDWWGKKVLWLLARVVECVFGDAGGRGEEPVEGLVRELGEWYEGLPGSFEGLRLKGALAEGLDEVWFPIDTAGTVQSFFLFLRKALRVFLTTDYDVLT</sequence>
<keyword evidence="2 5" id="KW-0479">Metal-binding</keyword>
<gene>
    <name evidence="8" type="primary">yanH_2</name>
    <name evidence="8" type="ORF">DBV05_g9696</name>
</gene>
<dbReference type="GO" id="GO:0008270">
    <property type="term" value="F:zinc ion binding"/>
    <property type="evidence" value="ECO:0007669"/>
    <property type="project" value="InterPro"/>
</dbReference>
<evidence type="ECO:0000256" key="1">
    <source>
        <dbReference type="ARBA" id="ARBA00001971"/>
    </source>
</evidence>
<dbReference type="PROSITE" id="PS50048">
    <property type="entry name" value="ZN2_CY6_FUNGAL_2"/>
    <property type="match status" value="1"/>
</dbReference>
<dbReference type="PRINTS" id="PR00385">
    <property type="entry name" value="P450"/>
</dbReference>
<dbReference type="Gene3D" id="4.10.240.10">
    <property type="entry name" value="Zn(2)-C6 fungal-type DNA-binding domain"/>
    <property type="match status" value="1"/>
</dbReference>
<dbReference type="GO" id="GO:0016705">
    <property type="term" value="F:oxidoreductase activity, acting on paired donors, with incorporation or reduction of molecular oxygen"/>
    <property type="evidence" value="ECO:0007669"/>
    <property type="project" value="InterPro"/>
</dbReference>
<dbReference type="InterPro" id="IPR001138">
    <property type="entry name" value="Zn2Cys6_DnaBD"/>
</dbReference>
<proteinExistence type="predicted"/>
<dbReference type="EMBL" id="VCHE01000096">
    <property type="protein sequence ID" value="KAB2571650.1"/>
    <property type="molecule type" value="Genomic_DNA"/>
</dbReference>
<reference evidence="8 9" key="1">
    <citation type="journal article" date="2019" name="Sci. Rep.">
        <title>A multi-omics analysis of the grapevine pathogen Lasiodiplodia theobromae reveals that temperature affects the expression of virulence- and pathogenicity-related genes.</title>
        <authorList>
            <person name="Felix C."/>
            <person name="Meneses R."/>
            <person name="Goncalves M.F.M."/>
            <person name="Tilleman L."/>
            <person name="Duarte A.S."/>
            <person name="Jorrin-Novo J.V."/>
            <person name="Van de Peer Y."/>
            <person name="Deforce D."/>
            <person name="Van Nieuwerburgh F."/>
            <person name="Esteves A.C."/>
            <person name="Alves A."/>
        </authorList>
    </citation>
    <scope>NUCLEOTIDE SEQUENCE [LARGE SCALE GENOMIC DNA]</scope>
    <source>
        <strain evidence="8 9">LA-SOL3</strain>
    </source>
</reference>
<dbReference type="CDD" id="cd00067">
    <property type="entry name" value="GAL4"/>
    <property type="match status" value="1"/>
</dbReference>
<dbReference type="PANTHER" id="PTHR24305:SF172">
    <property type="entry name" value="P450, PUTATIVE (EUROFUNG)-RELATED"/>
    <property type="match status" value="1"/>
</dbReference>
<dbReference type="SUPFAM" id="SSF57701">
    <property type="entry name" value="Zn2/Cys6 DNA-binding domain"/>
    <property type="match status" value="1"/>
</dbReference>
<evidence type="ECO:0000256" key="3">
    <source>
        <dbReference type="ARBA" id="ARBA00023004"/>
    </source>
</evidence>
<dbReference type="Proteomes" id="UP000325902">
    <property type="component" value="Unassembled WGS sequence"/>
</dbReference>
<name>A0A5N5D1U9_9PEZI</name>
<dbReference type="InterPro" id="IPR001128">
    <property type="entry name" value="Cyt_P450"/>
</dbReference>
<evidence type="ECO:0000256" key="2">
    <source>
        <dbReference type="ARBA" id="ARBA00022723"/>
    </source>
</evidence>
<evidence type="ECO:0000256" key="5">
    <source>
        <dbReference type="PIRSR" id="PIRSR602401-1"/>
    </source>
</evidence>
<dbReference type="InterPro" id="IPR036864">
    <property type="entry name" value="Zn2-C6_fun-type_DNA-bd_sf"/>
</dbReference>
<dbReference type="PRINTS" id="PR00463">
    <property type="entry name" value="EP450I"/>
</dbReference>
<keyword evidence="3 5" id="KW-0408">Iron</keyword>
<accession>A0A5N5D1U9</accession>
<organism evidence="8 9">
    <name type="scientific">Lasiodiplodia theobromae</name>
    <dbReference type="NCBI Taxonomy" id="45133"/>
    <lineage>
        <taxon>Eukaryota</taxon>
        <taxon>Fungi</taxon>
        <taxon>Dikarya</taxon>
        <taxon>Ascomycota</taxon>
        <taxon>Pezizomycotina</taxon>
        <taxon>Dothideomycetes</taxon>
        <taxon>Dothideomycetes incertae sedis</taxon>
        <taxon>Botryosphaeriales</taxon>
        <taxon>Botryosphaeriaceae</taxon>
        <taxon>Lasiodiplodia</taxon>
    </lineage>
</organism>
<dbReference type="PANTHER" id="PTHR24305">
    <property type="entry name" value="CYTOCHROME P450"/>
    <property type="match status" value="1"/>
</dbReference>
<dbReference type="GO" id="GO:0000981">
    <property type="term" value="F:DNA-binding transcription factor activity, RNA polymerase II-specific"/>
    <property type="evidence" value="ECO:0007669"/>
    <property type="project" value="InterPro"/>
</dbReference>
<evidence type="ECO:0000256" key="4">
    <source>
        <dbReference type="ARBA" id="ARBA00023242"/>
    </source>
</evidence>
<dbReference type="SUPFAM" id="SSF48264">
    <property type="entry name" value="Cytochrome P450"/>
    <property type="match status" value="1"/>
</dbReference>
<feature type="compositionally biased region" description="Low complexity" evidence="6">
    <location>
        <begin position="613"/>
        <end position="627"/>
    </location>
</feature>
<dbReference type="PROSITE" id="PS00086">
    <property type="entry name" value="CYTOCHROME_P450"/>
    <property type="match status" value="1"/>
</dbReference>
<evidence type="ECO:0000313" key="9">
    <source>
        <dbReference type="Proteomes" id="UP000325902"/>
    </source>
</evidence>
<feature type="region of interest" description="Disordered" evidence="6">
    <location>
        <begin position="563"/>
        <end position="630"/>
    </location>
</feature>
<evidence type="ECO:0000256" key="6">
    <source>
        <dbReference type="SAM" id="MobiDB-lite"/>
    </source>
</evidence>
<evidence type="ECO:0000259" key="7">
    <source>
        <dbReference type="PROSITE" id="PS50048"/>
    </source>
</evidence>
<dbReference type="Pfam" id="PF00067">
    <property type="entry name" value="p450"/>
    <property type="match status" value="1"/>
</dbReference>
<comment type="cofactor">
    <cofactor evidence="1 5">
        <name>heme</name>
        <dbReference type="ChEBI" id="CHEBI:30413"/>
    </cofactor>
</comment>
<feature type="compositionally biased region" description="Pro residues" evidence="6">
    <location>
        <begin position="574"/>
        <end position="591"/>
    </location>
</feature>
<keyword evidence="9" id="KW-1185">Reference proteome</keyword>
<dbReference type="GO" id="GO:0005506">
    <property type="term" value="F:iron ion binding"/>
    <property type="evidence" value="ECO:0007669"/>
    <property type="project" value="InterPro"/>
</dbReference>
<keyword evidence="8" id="KW-0503">Monooxygenase</keyword>
<dbReference type="SMART" id="SM00066">
    <property type="entry name" value="GAL4"/>
    <property type="match status" value="1"/>
</dbReference>
<keyword evidence="5" id="KW-0349">Heme</keyword>
<dbReference type="InterPro" id="IPR002401">
    <property type="entry name" value="Cyt_P450_E_grp-I"/>
</dbReference>
<dbReference type="CDD" id="cd11061">
    <property type="entry name" value="CYP67-like"/>
    <property type="match status" value="1"/>
</dbReference>
<dbReference type="GO" id="GO:0020037">
    <property type="term" value="F:heme binding"/>
    <property type="evidence" value="ECO:0007669"/>
    <property type="project" value="InterPro"/>
</dbReference>
<dbReference type="Pfam" id="PF11951">
    <property type="entry name" value="Fungal_trans_2"/>
    <property type="match status" value="1"/>
</dbReference>
<protein>
    <submittedName>
        <fullName evidence="8">Cytochrome P450 monooxygenase yanH</fullName>
    </submittedName>
</protein>